<evidence type="ECO:0000313" key="9">
    <source>
        <dbReference type="EMBL" id="KLN59034.1"/>
    </source>
</evidence>
<evidence type="ECO:0000256" key="1">
    <source>
        <dbReference type="ARBA" id="ARBA00010577"/>
    </source>
</evidence>
<reference evidence="9 10" key="1">
    <citation type="submission" date="2015-03" db="EMBL/GenBank/DDBJ databases">
        <title>Genome Sequence of Kiloniella spongiae MEBiC09566, isolated from a marine sponge.</title>
        <authorList>
            <person name="Shao Z."/>
            <person name="Wang L."/>
            <person name="Li X."/>
        </authorList>
    </citation>
    <scope>NUCLEOTIDE SEQUENCE [LARGE SCALE GENOMIC DNA]</scope>
    <source>
        <strain evidence="9 10">MEBiC09566</strain>
    </source>
</reference>
<comment type="caution">
    <text evidence="9">The sequence shown here is derived from an EMBL/GenBank/DDBJ whole genome shotgun (WGS) entry which is preliminary data.</text>
</comment>
<name>A0A0H2M955_9PROT</name>
<proteinExistence type="inferred from homology"/>
<dbReference type="Pfam" id="PF03963">
    <property type="entry name" value="FlgD"/>
    <property type="match status" value="1"/>
</dbReference>
<accession>A0A0H2M955</accession>
<gene>
    <name evidence="9" type="ORF">WH96_19880</name>
</gene>
<keyword evidence="3 5" id="KW-1005">Bacterial flagellum biogenesis</keyword>
<evidence type="ECO:0000313" key="10">
    <source>
        <dbReference type="Proteomes" id="UP000035444"/>
    </source>
</evidence>
<evidence type="ECO:0000256" key="3">
    <source>
        <dbReference type="ARBA" id="ARBA00022795"/>
    </source>
</evidence>
<dbReference type="GO" id="GO:0044781">
    <property type="term" value="P:bacterial-type flagellum organization"/>
    <property type="evidence" value="ECO:0007669"/>
    <property type="project" value="UniProtKB-UniRule"/>
</dbReference>
<dbReference type="Gene3D" id="2.30.30.910">
    <property type="match status" value="1"/>
</dbReference>
<dbReference type="Pfam" id="PF13861">
    <property type="entry name" value="FLgD_tudor"/>
    <property type="match status" value="1"/>
</dbReference>
<dbReference type="InterPro" id="IPR005648">
    <property type="entry name" value="FlgD"/>
</dbReference>
<evidence type="ECO:0000256" key="2">
    <source>
        <dbReference type="ARBA" id="ARBA00016013"/>
    </source>
</evidence>
<evidence type="ECO:0000256" key="5">
    <source>
        <dbReference type="RuleBase" id="RU362076"/>
    </source>
</evidence>
<feature type="domain" description="FlgD Tudor-like" evidence="8">
    <location>
        <begin position="92"/>
        <end position="223"/>
    </location>
</feature>
<dbReference type="OrthoDB" id="9785233at2"/>
<dbReference type="InterPro" id="IPR025963">
    <property type="entry name" value="FLgD_Tudor"/>
</dbReference>
<evidence type="ECO:0000256" key="6">
    <source>
        <dbReference type="SAM" id="MobiDB-lite"/>
    </source>
</evidence>
<comment type="function">
    <text evidence="4 5">Required for flagellar hook formation. May act as a scaffolding protein.</text>
</comment>
<dbReference type="STRING" id="1489064.WH96_19880"/>
<evidence type="ECO:0000259" key="8">
    <source>
        <dbReference type="Pfam" id="PF13861"/>
    </source>
</evidence>
<dbReference type="EMBL" id="LAQL01000021">
    <property type="protein sequence ID" value="KLN59034.1"/>
    <property type="molecule type" value="Genomic_DNA"/>
</dbReference>
<dbReference type="Gene3D" id="2.60.40.4070">
    <property type="match status" value="1"/>
</dbReference>
<dbReference type="Pfam" id="PF13860">
    <property type="entry name" value="FlgD_ig"/>
    <property type="match status" value="1"/>
</dbReference>
<organism evidence="9 10">
    <name type="scientific">Kiloniella spongiae</name>
    <dbReference type="NCBI Taxonomy" id="1489064"/>
    <lineage>
        <taxon>Bacteria</taxon>
        <taxon>Pseudomonadati</taxon>
        <taxon>Pseudomonadota</taxon>
        <taxon>Alphaproteobacteria</taxon>
        <taxon>Rhodospirillales</taxon>
        <taxon>Kiloniellaceae</taxon>
        <taxon>Kiloniella</taxon>
    </lineage>
</organism>
<dbReference type="RefSeq" id="WP_047765993.1">
    <property type="nucleotide sequence ID" value="NZ_LAQL01000021.1"/>
</dbReference>
<feature type="region of interest" description="Disordered" evidence="6">
    <location>
        <begin position="1"/>
        <end position="26"/>
    </location>
</feature>
<dbReference type="AlphaFoldDB" id="A0A0H2M955"/>
<evidence type="ECO:0000259" key="7">
    <source>
        <dbReference type="Pfam" id="PF13860"/>
    </source>
</evidence>
<dbReference type="Proteomes" id="UP000035444">
    <property type="component" value="Unassembled WGS sequence"/>
</dbReference>
<sequence length="236" mass="24986">MDTQAAQAPAPVNGVTYKDSSGSGSLTGGQSINDTFDMFLKLLTTQLKNQDPLEPTDNTEFVNQLTQFTQTEAGLNTNKKLDSLIALQSNTQLTSALDYVGKEVKADSIVLSLGDSGADAIYGLTANAAKTEIKILNSEGKTVRTLQGQTSAGQHEIHWDGKDDNGNDMEKGIYAFSVVAKDSKEKVIQTAQGIQGTVTGVQMSNGNVILNIGEIEAPLNSVQAVIQKQSTTAESS</sequence>
<dbReference type="PATRIC" id="fig|1489064.4.peg.1804"/>
<comment type="similarity">
    <text evidence="1 5">Belongs to the FlgD family.</text>
</comment>
<feature type="domain" description="FlgD/Vpr Ig-like" evidence="7">
    <location>
        <begin position="120"/>
        <end position="182"/>
    </location>
</feature>
<evidence type="ECO:0000256" key="4">
    <source>
        <dbReference type="ARBA" id="ARBA00024746"/>
    </source>
</evidence>
<dbReference type="InterPro" id="IPR025965">
    <property type="entry name" value="FlgD/Vpr_Ig-like"/>
</dbReference>
<keyword evidence="10" id="KW-1185">Reference proteome</keyword>
<protein>
    <recommendedName>
        <fullName evidence="2 5">Basal-body rod modification protein FlgD</fullName>
    </recommendedName>
</protein>